<proteinExistence type="predicted"/>
<dbReference type="Pfam" id="PF01087">
    <property type="entry name" value="GalP_UDP_transf"/>
    <property type="match status" value="1"/>
</dbReference>
<dbReference type="EMBL" id="JAQIBC010000002">
    <property type="protein sequence ID" value="MDM5263212.1"/>
    <property type="molecule type" value="Genomic_DNA"/>
</dbReference>
<feature type="domain" description="Galactose-1-phosphate uridyl transferase N-terminal" evidence="4">
    <location>
        <begin position="3"/>
        <end position="176"/>
    </location>
</feature>
<keyword evidence="2 5" id="KW-0548">Nucleotidyltransferase</keyword>
<dbReference type="PANTHER" id="PTHR42763:SF2">
    <property type="entry name" value="ADP-GLUCOSE PHOSPHORYLASE"/>
    <property type="match status" value="1"/>
</dbReference>
<comment type="caution">
    <text evidence="5">The sequence shown here is derived from an EMBL/GenBank/DDBJ whole genome shotgun (WGS) entry which is preliminary data.</text>
</comment>
<evidence type="ECO:0000256" key="1">
    <source>
        <dbReference type="ARBA" id="ARBA00022679"/>
    </source>
</evidence>
<dbReference type="Proteomes" id="UP001169066">
    <property type="component" value="Unassembled WGS sequence"/>
</dbReference>
<keyword evidence="1" id="KW-0808">Transferase</keyword>
<dbReference type="RefSeq" id="WP_289401326.1">
    <property type="nucleotide sequence ID" value="NZ_JAQIBC010000002.1"/>
</dbReference>
<sequence>MSDIRHDRVHGTHVIIAPERLHRPNCYGTEEKEEILKEEHCPFCEGNESMTPHEIFAIRENSSLPNQKGWKTRVVPNLYKAVQIEAPYEHHYGFFEHWEGFGAHELIIDTPEHHTSIIQWSERAVVEWLKTLRARVSDLRKDERIAYISLFKNEGSEAGASQQHCHTQIIGLPIVPKLLKERYQRSFTYYNHNVCALLESEIEHEEASSERIVATHGAFTAYCPYASAYPFEVIISSKQALGQIDTLQDTSIVEVASLLHIILKNMKKQLGCFTFNLTISTPPLQAKDFEYDILTHIDEMCRFSIRIMPRLYHMAGFEVSTGIMINPVAPEHAAKLLRESANE</sequence>
<keyword evidence="6" id="KW-1185">Reference proteome</keyword>
<evidence type="ECO:0000259" key="4">
    <source>
        <dbReference type="Pfam" id="PF01087"/>
    </source>
</evidence>
<dbReference type="PANTHER" id="PTHR42763">
    <property type="entry name" value="ADP-GLUCOSE PHOSPHORYLASE"/>
    <property type="match status" value="1"/>
</dbReference>
<evidence type="ECO:0000256" key="2">
    <source>
        <dbReference type="ARBA" id="ARBA00022695"/>
    </source>
</evidence>
<dbReference type="SUPFAM" id="SSF54197">
    <property type="entry name" value="HIT-like"/>
    <property type="match status" value="2"/>
</dbReference>
<evidence type="ECO:0000256" key="3">
    <source>
        <dbReference type="ARBA" id="ARBA00023277"/>
    </source>
</evidence>
<evidence type="ECO:0000313" key="6">
    <source>
        <dbReference type="Proteomes" id="UP001169066"/>
    </source>
</evidence>
<protein>
    <submittedName>
        <fullName evidence="5">UTP--glucose-1-phosphate uridylyltransferase</fullName>
    </submittedName>
</protein>
<keyword evidence="3" id="KW-0119">Carbohydrate metabolism</keyword>
<dbReference type="InterPro" id="IPR005849">
    <property type="entry name" value="GalP_Utransf_N"/>
</dbReference>
<accession>A0ABT7QQZ3</accession>
<gene>
    <name evidence="5" type="ORF">PF327_03305</name>
</gene>
<dbReference type="InterPro" id="IPR001937">
    <property type="entry name" value="GalP_UDPtransf1"/>
</dbReference>
<evidence type="ECO:0000313" key="5">
    <source>
        <dbReference type="EMBL" id="MDM5263212.1"/>
    </source>
</evidence>
<name>A0ABT7QQZ3_9BACT</name>
<dbReference type="Gene3D" id="3.30.428.10">
    <property type="entry name" value="HIT-like"/>
    <property type="match status" value="2"/>
</dbReference>
<dbReference type="InterPro" id="IPR053177">
    <property type="entry name" value="ADP-glucose_phosphorylase"/>
</dbReference>
<dbReference type="PIRSF" id="PIRSF000808">
    <property type="entry name" value="GalT"/>
    <property type="match status" value="1"/>
</dbReference>
<reference evidence="5" key="1">
    <citation type="submission" date="2023-01" db="EMBL/GenBank/DDBJ databases">
        <title>Sulfurovum sp. XTW-4 genome assembly.</title>
        <authorList>
            <person name="Wang J."/>
        </authorList>
    </citation>
    <scope>NUCLEOTIDE SEQUENCE</scope>
    <source>
        <strain evidence="5">XTW-4</strain>
    </source>
</reference>
<organism evidence="5 6">
    <name type="scientific">Sulfurovum xiamenensis</name>
    <dbReference type="NCBI Taxonomy" id="3019066"/>
    <lineage>
        <taxon>Bacteria</taxon>
        <taxon>Pseudomonadati</taxon>
        <taxon>Campylobacterota</taxon>
        <taxon>Epsilonproteobacteria</taxon>
        <taxon>Campylobacterales</taxon>
        <taxon>Sulfurovaceae</taxon>
        <taxon>Sulfurovum</taxon>
    </lineage>
</organism>
<dbReference type="InterPro" id="IPR036265">
    <property type="entry name" value="HIT-like_sf"/>
</dbReference>
<dbReference type="GO" id="GO:0016779">
    <property type="term" value="F:nucleotidyltransferase activity"/>
    <property type="evidence" value="ECO:0007669"/>
    <property type="project" value="UniProtKB-KW"/>
</dbReference>